<dbReference type="InterPro" id="IPR046233">
    <property type="entry name" value="DUF6266"/>
</dbReference>
<dbReference type="AlphaFoldDB" id="A0A085BI41"/>
<proteinExistence type="predicted"/>
<comment type="caution">
    <text evidence="1">The sequence shown here is derived from an EMBL/GenBank/DDBJ whole genome shotgun (WGS) entry which is preliminary data.</text>
</comment>
<dbReference type="RefSeq" id="WP_034975570.1">
    <property type="nucleotide sequence ID" value="NZ_FOFI01000003.1"/>
</dbReference>
<reference evidence="1 2" key="1">
    <citation type="submission" date="2014-07" db="EMBL/GenBank/DDBJ databases">
        <title>Epilithonimonas lactis LMG 22401 Genome.</title>
        <authorList>
            <person name="Pipes S.E."/>
            <person name="Stropko S.J."/>
        </authorList>
    </citation>
    <scope>NUCLEOTIDE SEQUENCE [LARGE SCALE GENOMIC DNA]</scope>
    <source>
        <strain evidence="1 2">LMG 24401</strain>
    </source>
</reference>
<dbReference type="EMBL" id="JPLY01000003">
    <property type="protein sequence ID" value="KFC22136.1"/>
    <property type="molecule type" value="Genomic_DNA"/>
</dbReference>
<dbReference type="Pfam" id="PF19781">
    <property type="entry name" value="DUF6266"/>
    <property type="match status" value="1"/>
</dbReference>
<dbReference type="Proteomes" id="UP000028623">
    <property type="component" value="Unassembled WGS sequence"/>
</dbReference>
<dbReference type="OrthoDB" id="821958at2"/>
<dbReference type="eggNOG" id="ENOG502Z9ST">
    <property type="taxonomic scope" value="Bacteria"/>
</dbReference>
<sequence length="213" mass="23321">MATFNKGILGGFSGKVGTVVGANWRGKDIMRSLPKPSQKEPTEKQLLQQARFKLAVAFLQPLKTILSEYFGSSSGVKSRVNLATSYTINEAIQVVAGIPELIYNKVMITKGELTGFQNAVLTPQARGVLDLEWEDNSAQGNASASDQVNLVSYCKELNDFQIFEGIAIRSDLLASVTLPSFCIGKSIEVWAYLNTERQTFASNSFYLGEHTVI</sequence>
<name>A0A085BI41_9FLAO</name>
<gene>
    <name evidence="1" type="ORF">IO89_09250</name>
</gene>
<keyword evidence="2" id="KW-1185">Reference proteome</keyword>
<protein>
    <submittedName>
        <fullName evidence="1">Uncharacterized protein</fullName>
    </submittedName>
</protein>
<organism evidence="1 2">
    <name type="scientific">Epilithonimonas lactis</name>
    <dbReference type="NCBI Taxonomy" id="421072"/>
    <lineage>
        <taxon>Bacteria</taxon>
        <taxon>Pseudomonadati</taxon>
        <taxon>Bacteroidota</taxon>
        <taxon>Flavobacteriia</taxon>
        <taxon>Flavobacteriales</taxon>
        <taxon>Weeksellaceae</taxon>
        <taxon>Chryseobacterium group</taxon>
        <taxon>Epilithonimonas</taxon>
    </lineage>
</organism>
<dbReference type="STRING" id="421072.SAMN04488097_2467"/>
<accession>A0A085BI41</accession>
<evidence type="ECO:0000313" key="1">
    <source>
        <dbReference type="EMBL" id="KFC22136.1"/>
    </source>
</evidence>
<evidence type="ECO:0000313" key="2">
    <source>
        <dbReference type="Proteomes" id="UP000028623"/>
    </source>
</evidence>